<name>A0A6C0GR13_9BACT</name>
<keyword evidence="2" id="KW-1185">Reference proteome</keyword>
<organism evidence="1 2">
    <name type="scientific">Rhodocytophaga rosea</name>
    <dbReference type="NCBI Taxonomy" id="2704465"/>
    <lineage>
        <taxon>Bacteria</taxon>
        <taxon>Pseudomonadati</taxon>
        <taxon>Bacteroidota</taxon>
        <taxon>Cytophagia</taxon>
        <taxon>Cytophagales</taxon>
        <taxon>Rhodocytophagaceae</taxon>
        <taxon>Rhodocytophaga</taxon>
    </lineage>
</organism>
<sequence>MIQRQDEPQGETDQRRLIARFLPSARPGIRRVLSLLRMVGIPVSGVAIGVRLSGTASDTIQVGAGVDSLYFLDVANLELTTDTLAYGELGVGLTIGAGEVLL</sequence>
<reference evidence="1 2" key="1">
    <citation type="submission" date="2020-01" db="EMBL/GenBank/DDBJ databases">
        <authorList>
            <person name="Kim M.K."/>
        </authorList>
    </citation>
    <scope>NUCLEOTIDE SEQUENCE [LARGE SCALE GENOMIC DNA]</scope>
    <source>
        <strain evidence="1 2">172606-1</strain>
    </source>
</reference>
<dbReference type="AlphaFoldDB" id="A0A6C0GR13"/>
<dbReference type="RefSeq" id="WP_162446478.1">
    <property type="nucleotide sequence ID" value="NZ_CP048222.1"/>
</dbReference>
<evidence type="ECO:0000313" key="1">
    <source>
        <dbReference type="EMBL" id="QHT70501.1"/>
    </source>
</evidence>
<proteinExistence type="predicted"/>
<accession>A0A6C0GR13</accession>
<dbReference type="EMBL" id="CP048222">
    <property type="protein sequence ID" value="QHT70501.1"/>
    <property type="molecule type" value="Genomic_DNA"/>
</dbReference>
<dbReference type="Proteomes" id="UP000480178">
    <property type="component" value="Chromosome"/>
</dbReference>
<protein>
    <submittedName>
        <fullName evidence="1">Uncharacterized protein</fullName>
    </submittedName>
</protein>
<evidence type="ECO:0000313" key="2">
    <source>
        <dbReference type="Proteomes" id="UP000480178"/>
    </source>
</evidence>
<gene>
    <name evidence="1" type="ORF">GXP67_29545</name>
</gene>
<dbReference type="KEGG" id="rhoz:GXP67_29545"/>